<comment type="caution">
    <text evidence="2">The sequence shown here is derived from an EMBL/GenBank/DDBJ whole genome shotgun (WGS) entry which is preliminary data.</text>
</comment>
<evidence type="ECO:0000313" key="2">
    <source>
        <dbReference type="EMBL" id="GMS92721.1"/>
    </source>
</evidence>
<gene>
    <name evidence="2" type="ORF">PENTCL1PPCAC_14896</name>
</gene>
<evidence type="ECO:0000313" key="3">
    <source>
        <dbReference type="Proteomes" id="UP001432027"/>
    </source>
</evidence>
<protein>
    <recommendedName>
        <fullName evidence="4">Clade I nitrous oxide reductase</fullName>
    </recommendedName>
</protein>
<dbReference type="EMBL" id="BTSX01000004">
    <property type="protein sequence ID" value="GMS92721.1"/>
    <property type="molecule type" value="Genomic_DNA"/>
</dbReference>
<accession>A0AAV5TGV3</accession>
<keyword evidence="3" id="KW-1185">Reference proteome</keyword>
<sequence length="70" mass="7906">PSSTREWPGASTWRSSRHSCALRRTSLPFLRSRPPDPRDNPTHPSRARNDQLSSNYCISETRAETIIALG</sequence>
<proteinExistence type="predicted"/>
<evidence type="ECO:0000256" key="1">
    <source>
        <dbReference type="SAM" id="MobiDB-lite"/>
    </source>
</evidence>
<dbReference type="Proteomes" id="UP001432027">
    <property type="component" value="Unassembled WGS sequence"/>
</dbReference>
<feature type="non-terminal residue" evidence="2">
    <location>
        <position position="1"/>
    </location>
</feature>
<dbReference type="AlphaFoldDB" id="A0AAV5TGV3"/>
<reference evidence="2" key="1">
    <citation type="submission" date="2023-10" db="EMBL/GenBank/DDBJ databases">
        <title>Genome assembly of Pristionchus species.</title>
        <authorList>
            <person name="Yoshida K."/>
            <person name="Sommer R.J."/>
        </authorList>
    </citation>
    <scope>NUCLEOTIDE SEQUENCE</scope>
    <source>
        <strain evidence="2">RS0144</strain>
    </source>
</reference>
<name>A0AAV5TGV3_9BILA</name>
<feature type="region of interest" description="Disordered" evidence="1">
    <location>
        <begin position="24"/>
        <end position="54"/>
    </location>
</feature>
<evidence type="ECO:0008006" key="4">
    <source>
        <dbReference type="Google" id="ProtNLM"/>
    </source>
</evidence>
<organism evidence="2 3">
    <name type="scientific">Pristionchus entomophagus</name>
    <dbReference type="NCBI Taxonomy" id="358040"/>
    <lineage>
        <taxon>Eukaryota</taxon>
        <taxon>Metazoa</taxon>
        <taxon>Ecdysozoa</taxon>
        <taxon>Nematoda</taxon>
        <taxon>Chromadorea</taxon>
        <taxon>Rhabditida</taxon>
        <taxon>Rhabditina</taxon>
        <taxon>Diplogasteromorpha</taxon>
        <taxon>Diplogasteroidea</taxon>
        <taxon>Neodiplogasteridae</taxon>
        <taxon>Pristionchus</taxon>
    </lineage>
</organism>